<name>A0ABN7X798_GIGMA</name>
<protein>
    <submittedName>
        <fullName evidence="1">16257_t:CDS:1</fullName>
    </submittedName>
</protein>
<evidence type="ECO:0000313" key="1">
    <source>
        <dbReference type="EMBL" id="CAG8849805.1"/>
    </source>
</evidence>
<comment type="caution">
    <text evidence="1">The sequence shown here is derived from an EMBL/GenBank/DDBJ whole genome shotgun (WGS) entry which is preliminary data.</text>
</comment>
<evidence type="ECO:0000313" key="2">
    <source>
        <dbReference type="Proteomes" id="UP000789901"/>
    </source>
</evidence>
<accession>A0ABN7X798</accession>
<feature type="non-terminal residue" evidence="1">
    <location>
        <position position="1"/>
    </location>
</feature>
<organism evidence="1 2">
    <name type="scientific">Gigaspora margarita</name>
    <dbReference type="NCBI Taxonomy" id="4874"/>
    <lineage>
        <taxon>Eukaryota</taxon>
        <taxon>Fungi</taxon>
        <taxon>Fungi incertae sedis</taxon>
        <taxon>Mucoromycota</taxon>
        <taxon>Glomeromycotina</taxon>
        <taxon>Glomeromycetes</taxon>
        <taxon>Diversisporales</taxon>
        <taxon>Gigasporaceae</taxon>
        <taxon>Gigaspora</taxon>
    </lineage>
</organism>
<sequence length="53" mass="5850">LPNIATNIQNTDSIANQSTQSASKPKIKIVCLLDIRAKLQAKNFLKEAIKKID</sequence>
<dbReference type="Proteomes" id="UP000789901">
    <property type="component" value="Unassembled WGS sequence"/>
</dbReference>
<gene>
    <name evidence="1" type="ORF">GMARGA_LOCUS39895</name>
</gene>
<keyword evidence="2" id="KW-1185">Reference proteome</keyword>
<reference evidence="1 2" key="1">
    <citation type="submission" date="2021-06" db="EMBL/GenBank/DDBJ databases">
        <authorList>
            <person name="Kallberg Y."/>
            <person name="Tangrot J."/>
            <person name="Rosling A."/>
        </authorList>
    </citation>
    <scope>NUCLEOTIDE SEQUENCE [LARGE SCALE GENOMIC DNA]</scope>
    <source>
        <strain evidence="1 2">120-4 pot B 10/14</strain>
    </source>
</reference>
<proteinExistence type="predicted"/>
<dbReference type="EMBL" id="CAJVQB010097998">
    <property type="protein sequence ID" value="CAG8849805.1"/>
    <property type="molecule type" value="Genomic_DNA"/>
</dbReference>